<keyword evidence="1" id="KW-0472">Membrane</keyword>
<dbReference type="GO" id="GO:0019242">
    <property type="term" value="P:methylglyoxal biosynthetic process"/>
    <property type="evidence" value="ECO:0007669"/>
    <property type="project" value="InterPro"/>
</dbReference>
<evidence type="ECO:0000259" key="3">
    <source>
        <dbReference type="PROSITE" id="PS50056"/>
    </source>
</evidence>
<dbReference type="InterPro" id="IPR017438">
    <property type="entry name" value="ATP-NAD_kinase_N"/>
</dbReference>
<dbReference type="InterPro" id="IPR000340">
    <property type="entry name" value="Dual-sp_phosphatase_cat-dom"/>
</dbReference>
<reference evidence="5 6" key="1">
    <citation type="journal article" date="2017" name="Elife">
        <title>Extensive horizontal gene transfer in cheese-associated bacteria.</title>
        <authorList>
            <person name="Bonham K.S."/>
            <person name="Wolfe B.E."/>
            <person name="Dutton R.J."/>
        </authorList>
    </citation>
    <scope>NUCLEOTIDE SEQUENCE [LARGE SCALE GENOMIC DNA]</scope>
    <source>
        <strain evidence="5 6">JB196</strain>
    </source>
</reference>
<dbReference type="GO" id="GO:0005829">
    <property type="term" value="C:cytosol"/>
    <property type="evidence" value="ECO:0007669"/>
    <property type="project" value="TreeGrafter"/>
</dbReference>
<feature type="domain" description="Tyrosine specific protein phosphatases" evidence="3">
    <location>
        <begin position="155"/>
        <end position="224"/>
    </location>
</feature>
<dbReference type="Pfam" id="PF00782">
    <property type="entry name" value="DSPc"/>
    <property type="match status" value="1"/>
</dbReference>
<dbReference type="RefSeq" id="WP_086960022.1">
    <property type="nucleotide sequence ID" value="NZ_AP018681.1"/>
</dbReference>
<dbReference type="EMBL" id="QPGL01000002">
    <property type="protein sequence ID" value="RCS70683.1"/>
    <property type="molecule type" value="Genomic_DNA"/>
</dbReference>
<dbReference type="InterPro" id="IPR001206">
    <property type="entry name" value="Diacylglycerol_kinase_cat_dom"/>
</dbReference>
<sequence>MIVTKYYVAGSLLFYVLALLCPSFWLSIPLAWVALSLSVVSIAYWCNFPHLFRKSPNGVIPNGIQLVLAPFLIGVHYYNYWARRRDSVAPIQRIDPQLYLSRRLFSKDLDELKAQGISSILDITAEFRGLESGKARKEFHYFNLPVLDHKVPSKRKLLKALDWIDVQLADSRKVVVHCALGRGRSVFVLAAYLLRRYPQLSIEDVMEKIHSIRSTANLNKEQMAMLTTLDKAKIFSAEKECGSGPATKQNASSNKTVWIIVNPVSGGGKWGIYKEDILKKVKEKYHVEVRETTPDISATHWAKEAVKANASLIIAGGGDGTVTEVASQIVHTDIVLGILPLGTANALCHVLYGIENKIIPVETACGAILKGEITKIDTALCNDDLMLLVAGIGFEQQMIEYAEREEKNNDGQFAYLKGLWGAISNNDTLHINMTLDKDEPQSLEVSSLVIANAAPFTTLLAQGGGEPDLQDGIMDITYLLSHESVSGRLLSLSELALSGLLPTAEPVGFIHRQAKQVEVSSDQPFKYVIDGELYQTDKLTVRVQPRSLNVMVPGWFNDQ</sequence>
<name>A0A368LK11_9VIBR</name>
<evidence type="ECO:0000259" key="4">
    <source>
        <dbReference type="PROSITE" id="PS50146"/>
    </source>
</evidence>
<dbReference type="SMART" id="SM00046">
    <property type="entry name" value="DAGKc"/>
    <property type="match status" value="1"/>
</dbReference>
<dbReference type="SUPFAM" id="SSF111331">
    <property type="entry name" value="NAD kinase/diacylglycerol kinase-like"/>
    <property type="match status" value="1"/>
</dbReference>
<feature type="transmembrane region" description="Helical" evidence="1">
    <location>
        <begin position="7"/>
        <end position="25"/>
    </location>
</feature>
<feature type="domain" description="Tyrosine-protein phosphatase" evidence="2">
    <location>
        <begin position="89"/>
        <end position="235"/>
    </location>
</feature>
<dbReference type="InterPro" id="IPR016064">
    <property type="entry name" value="NAD/diacylglycerol_kinase_sf"/>
</dbReference>
<organism evidence="5 6">
    <name type="scientific">Vibrio casei</name>
    <dbReference type="NCBI Taxonomy" id="673372"/>
    <lineage>
        <taxon>Bacteria</taxon>
        <taxon>Pseudomonadati</taxon>
        <taxon>Pseudomonadota</taxon>
        <taxon>Gammaproteobacteria</taxon>
        <taxon>Vibrionales</taxon>
        <taxon>Vibrionaceae</taxon>
        <taxon>Vibrio</taxon>
    </lineage>
</organism>
<dbReference type="GeneID" id="303190192"/>
<keyword evidence="1" id="KW-1133">Transmembrane helix</keyword>
<dbReference type="Gene3D" id="2.60.200.40">
    <property type="match status" value="1"/>
</dbReference>
<dbReference type="GO" id="GO:0016301">
    <property type="term" value="F:kinase activity"/>
    <property type="evidence" value="ECO:0007669"/>
    <property type="project" value="InterPro"/>
</dbReference>
<dbReference type="Proteomes" id="UP000252479">
    <property type="component" value="Unassembled WGS sequence"/>
</dbReference>
<dbReference type="Gene3D" id="3.90.190.10">
    <property type="entry name" value="Protein tyrosine phosphatase superfamily"/>
    <property type="match status" value="1"/>
</dbReference>
<feature type="transmembrane region" description="Helical" evidence="1">
    <location>
        <begin position="31"/>
        <end position="47"/>
    </location>
</feature>
<comment type="caution">
    <text evidence="5">The sequence shown here is derived from an EMBL/GenBank/DDBJ whole genome shotgun (WGS) entry which is preliminary data.</text>
</comment>
<evidence type="ECO:0000313" key="6">
    <source>
        <dbReference type="Proteomes" id="UP000252479"/>
    </source>
</evidence>
<dbReference type="Pfam" id="PF00781">
    <property type="entry name" value="DAGK_cat"/>
    <property type="match status" value="1"/>
</dbReference>
<proteinExistence type="predicted"/>
<dbReference type="OrthoDB" id="142078at2"/>
<dbReference type="PROSITE" id="PS50146">
    <property type="entry name" value="DAGK"/>
    <property type="match status" value="1"/>
</dbReference>
<evidence type="ECO:0000313" key="5">
    <source>
        <dbReference type="EMBL" id="RCS70683.1"/>
    </source>
</evidence>
<dbReference type="PANTHER" id="PTHR30492:SF0">
    <property type="entry name" value="METHYLGLYOXAL SYNTHASE"/>
    <property type="match status" value="1"/>
</dbReference>
<dbReference type="AlphaFoldDB" id="A0A368LK11"/>
<protein>
    <submittedName>
        <fullName evidence="5">Uncharacterized protein</fullName>
    </submittedName>
</protein>
<dbReference type="InterPro" id="IPR029021">
    <property type="entry name" value="Prot-tyrosine_phosphatase-like"/>
</dbReference>
<dbReference type="SMART" id="SM00404">
    <property type="entry name" value="PTPc_motif"/>
    <property type="match status" value="1"/>
</dbReference>
<dbReference type="SMART" id="SM00195">
    <property type="entry name" value="DSPc"/>
    <property type="match status" value="1"/>
</dbReference>
<dbReference type="InterPro" id="IPR004363">
    <property type="entry name" value="Methylgl_synth"/>
</dbReference>
<evidence type="ECO:0000259" key="2">
    <source>
        <dbReference type="PROSITE" id="PS50054"/>
    </source>
</evidence>
<dbReference type="InterPro" id="IPR000387">
    <property type="entry name" value="Tyr_Pase_dom"/>
</dbReference>
<dbReference type="PROSITE" id="PS50056">
    <property type="entry name" value="TYR_PHOSPHATASE_2"/>
    <property type="match status" value="1"/>
</dbReference>
<dbReference type="InterPro" id="IPR020422">
    <property type="entry name" value="TYR_PHOSPHATASE_DUAL_dom"/>
</dbReference>
<dbReference type="GO" id="GO:0008929">
    <property type="term" value="F:methylglyoxal synthase activity"/>
    <property type="evidence" value="ECO:0007669"/>
    <property type="project" value="InterPro"/>
</dbReference>
<keyword evidence="1" id="KW-0812">Transmembrane</keyword>
<accession>A0A368LK11</accession>
<dbReference type="Gene3D" id="3.40.50.10330">
    <property type="entry name" value="Probable inorganic polyphosphate/atp-NAD kinase, domain 1"/>
    <property type="match status" value="1"/>
</dbReference>
<dbReference type="PANTHER" id="PTHR30492">
    <property type="entry name" value="METHYLGLYOXAL SYNTHASE"/>
    <property type="match status" value="1"/>
</dbReference>
<feature type="domain" description="DAGKc" evidence="4">
    <location>
        <begin position="252"/>
        <end position="385"/>
    </location>
</feature>
<dbReference type="SUPFAM" id="SSF52799">
    <property type="entry name" value="(Phosphotyrosine protein) phosphatases II"/>
    <property type="match status" value="1"/>
</dbReference>
<dbReference type="NCBIfam" id="NF009025">
    <property type="entry name" value="PRK12361.1"/>
    <property type="match status" value="1"/>
</dbReference>
<keyword evidence="6" id="KW-1185">Reference proteome</keyword>
<dbReference type="PROSITE" id="PS50054">
    <property type="entry name" value="TYR_PHOSPHATASE_DUAL"/>
    <property type="match status" value="1"/>
</dbReference>
<dbReference type="InterPro" id="IPR003595">
    <property type="entry name" value="Tyr_Pase_cat"/>
</dbReference>
<evidence type="ECO:0000256" key="1">
    <source>
        <dbReference type="SAM" id="Phobius"/>
    </source>
</evidence>
<dbReference type="FunFam" id="3.90.190.10:FF:000157">
    <property type="entry name" value="Protein-tyrosine phosphatase"/>
    <property type="match status" value="1"/>
</dbReference>
<feature type="transmembrane region" description="Helical" evidence="1">
    <location>
        <begin position="59"/>
        <end position="78"/>
    </location>
</feature>
<gene>
    <name evidence="5" type="ORF">CIK83_14800</name>
</gene>